<evidence type="ECO:0000313" key="1">
    <source>
        <dbReference type="EMBL" id="GGD96855.1"/>
    </source>
</evidence>
<reference evidence="1" key="2">
    <citation type="submission" date="2020-09" db="EMBL/GenBank/DDBJ databases">
        <authorList>
            <person name="Sun Q."/>
            <person name="Zhou Y."/>
        </authorList>
    </citation>
    <scope>NUCLEOTIDE SEQUENCE</scope>
    <source>
        <strain evidence="1">CGMCC 1.15178</strain>
    </source>
</reference>
<gene>
    <name evidence="1" type="ORF">GCM10010911_64540</name>
</gene>
<name>A0A916ZHQ5_9BACL</name>
<proteinExistence type="predicted"/>
<comment type="caution">
    <text evidence="1">The sequence shown here is derived from an EMBL/GenBank/DDBJ whole genome shotgun (WGS) entry which is preliminary data.</text>
</comment>
<dbReference type="EMBL" id="BMHP01000008">
    <property type="protein sequence ID" value="GGD96855.1"/>
    <property type="molecule type" value="Genomic_DNA"/>
</dbReference>
<sequence>MSKQDKLHIDQQQLADAWQHTLPEYVNEADRVSVLKDEADSRGLRITLESAGHQMYSFDFKATYVDSREIQVTLVDVEKDGRSVDERTDTIQELVQDYTRHIHECAQALHVLTNA</sequence>
<keyword evidence="2" id="KW-1185">Reference proteome</keyword>
<dbReference type="Proteomes" id="UP000612456">
    <property type="component" value="Unassembled WGS sequence"/>
</dbReference>
<dbReference type="RefSeq" id="WP_188999095.1">
    <property type="nucleotide sequence ID" value="NZ_BMHP01000008.1"/>
</dbReference>
<reference evidence="1" key="1">
    <citation type="journal article" date="2014" name="Int. J. Syst. Evol. Microbiol.">
        <title>Complete genome sequence of Corynebacterium casei LMG S-19264T (=DSM 44701T), isolated from a smear-ripened cheese.</title>
        <authorList>
            <consortium name="US DOE Joint Genome Institute (JGI-PGF)"/>
            <person name="Walter F."/>
            <person name="Albersmeier A."/>
            <person name="Kalinowski J."/>
            <person name="Ruckert C."/>
        </authorList>
    </citation>
    <scope>NUCLEOTIDE SEQUENCE</scope>
    <source>
        <strain evidence="1">CGMCC 1.15178</strain>
    </source>
</reference>
<organism evidence="1 2">
    <name type="scientific">Paenibacillus nasutitermitis</name>
    <dbReference type="NCBI Taxonomy" id="1652958"/>
    <lineage>
        <taxon>Bacteria</taxon>
        <taxon>Bacillati</taxon>
        <taxon>Bacillota</taxon>
        <taxon>Bacilli</taxon>
        <taxon>Bacillales</taxon>
        <taxon>Paenibacillaceae</taxon>
        <taxon>Paenibacillus</taxon>
    </lineage>
</organism>
<dbReference type="AlphaFoldDB" id="A0A916ZHQ5"/>
<evidence type="ECO:0000313" key="2">
    <source>
        <dbReference type="Proteomes" id="UP000612456"/>
    </source>
</evidence>
<accession>A0A916ZHQ5</accession>
<protein>
    <submittedName>
        <fullName evidence="1">Uncharacterized protein</fullName>
    </submittedName>
</protein>